<comment type="caution">
    <text evidence="1">The sequence shown here is derived from an EMBL/GenBank/DDBJ whole genome shotgun (WGS) entry which is preliminary data.</text>
</comment>
<organism evidence="1 2">
    <name type="scientific">Caerostris extrusa</name>
    <name type="common">Bark spider</name>
    <name type="synonym">Caerostris bankana</name>
    <dbReference type="NCBI Taxonomy" id="172846"/>
    <lineage>
        <taxon>Eukaryota</taxon>
        <taxon>Metazoa</taxon>
        <taxon>Ecdysozoa</taxon>
        <taxon>Arthropoda</taxon>
        <taxon>Chelicerata</taxon>
        <taxon>Arachnida</taxon>
        <taxon>Araneae</taxon>
        <taxon>Araneomorphae</taxon>
        <taxon>Entelegynae</taxon>
        <taxon>Araneoidea</taxon>
        <taxon>Araneidae</taxon>
        <taxon>Caerostris</taxon>
    </lineage>
</organism>
<dbReference type="EMBL" id="BPLR01005117">
    <property type="protein sequence ID" value="GIX99941.1"/>
    <property type="molecule type" value="Genomic_DNA"/>
</dbReference>
<dbReference type="AlphaFoldDB" id="A0AAV4PVN5"/>
<reference evidence="1 2" key="1">
    <citation type="submission" date="2021-06" db="EMBL/GenBank/DDBJ databases">
        <title>Caerostris extrusa draft genome.</title>
        <authorList>
            <person name="Kono N."/>
            <person name="Arakawa K."/>
        </authorList>
    </citation>
    <scope>NUCLEOTIDE SEQUENCE [LARGE SCALE GENOMIC DNA]</scope>
</reference>
<gene>
    <name evidence="1" type="ORF">CEXT_617651</name>
</gene>
<sequence length="191" mass="21495">MEIPAKSSLSGTVTHVFSEMQCIIAETIAADVTFMCFRARSNGKHKSFRETTTACENGGYKRIHKVRIQEELSNLSFEFYQFENKDTPIFDKHGKSRIQVCILELDDVNRQTENLVNGLQGVGVNIRSIPKSWFSLPLFLNGDFFVLFSKVEHCVFGGDNRVLLVILQGFGITDIPDDRGIMGPLEEDGRA</sequence>
<proteinExistence type="predicted"/>
<evidence type="ECO:0000313" key="2">
    <source>
        <dbReference type="Proteomes" id="UP001054945"/>
    </source>
</evidence>
<name>A0AAV4PVN5_CAEEX</name>
<protein>
    <submittedName>
        <fullName evidence="1">Uncharacterized protein</fullName>
    </submittedName>
</protein>
<dbReference type="Proteomes" id="UP001054945">
    <property type="component" value="Unassembled WGS sequence"/>
</dbReference>
<evidence type="ECO:0000313" key="1">
    <source>
        <dbReference type="EMBL" id="GIX99941.1"/>
    </source>
</evidence>
<accession>A0AAV4PVN5</accession>
<keyword evidence="2" id="KW-1185">Reference proteome</keyword>